<reference evidence="3 4" key="2">
    <citation type="journal article" date="2014" name="J. Gen. Appl. Microbiol.">
        <title>The early diverging ascomycetous budding yeast Saitoella complicata has three histone deacetylases belonging to the Clr6, Hos2, and Rpd3 lineages.</title>
        <authorList>
            <person name="Nishida H."/>
            <person name="Matsumoto T."/>
            <person name="Kondo S."/>
            <person name="Hamamoto M."/>
            <person name="Yoshikawa H."/>
        </authorList>
    </citation>
    <scope>NUCLEOTIDE SEQUENCE [LARGE SCALE GENOMIC DNA]</scope>
    <source>
        <strain evidence="3 4">NRRL Y-17804</strain>
    </source>
</reference>
<dbReference type="Proteomes" id="UP000033140">
    <property type="component" value="Unassembled WGS sequence"/>
</dbReference>
<comment type="caution">
    <text evidence="3">The sequence shown here is derived from an EMBL/GenBank/DDBJ whole genome shotgun (WGS) entry which is preliminary data.</text>
</comment>
<accession>A0A0E9NG00</accession>
<evidence type="ECO:0000256" key="2">
    <source>
        <dbReference type="SAM" id="MobiDB-lite"/>
    </source>
</evidence>
<evidence type="ECO:0000256" key="1">
    <source>
        <dbReference type="ARBA" id="ARBA00093458"/>
    </source>
</evidence>
<dbReference type="InterPro" id="IPR018865">
    <property type="entry name" value="STK19-like"/>
</dbReference>
<reference evidence="3 4" key="1">
    <citation type="journal article" date="2011" name="J. Gen. Appl. Microbiol.">
        <title>Draft genome sequencing of the enigmatic yeast Saitoella complicata.</title>
        <authorList>
            <person name="Nishida H."/>
            <person name="Hamamoto M."/>
            <person name="Sugiyama J."/>
        </authorList>
    </citation>
    <scope>NUCLEOTIDE SEQUENCE [LARGE SCALE GENOMIC DNA]</scope>
    <source>
        <strain evidence="3 4">NRRL Y-17804</strain>
    </source>
</reference>
<reference evidence="3 4" key="3">
    <citation type="journal article" date="2015" name="Genome Announc.">
        <title>Draft Genome Sequence of the Archiascomycetous Yeast Saitoella complicata.</title>
        <authorList>
            <person name="Yamauchi K."/>
            <person name="Kondo S."/>
            <person name="Hamamoto M."/>
            <person name="Takahashi Y."/>
            <person name="Ogura Y."/>
            <person name="Hayashi T."/>
            <person name="Nishida H."/>
        </authorList>
    </citation>
    <scope>NUCLEOTIDE SEQUENCE [LARGE SCALE GENOMIC DNA]</scope>
    <source>
        <strain evidence="3 4">NRRL Y-17804</strain>
    </source>
</reference>
<gene>
    <name evidence="3" type="ORF">G7K_2782-t1</name>
</gene>
<dbReference type="AlphaFoldDB" id="A0A0E9NG00"/>
<dbReference type="EMBL" id="BACD03000016">
    <property type="protein sequence ID" value="GAO48611.1"/>
    <property type="molecule type" value="Genomic_DNA"/>
</dbReference>
<keyword evidence="4" id="KW-1185">Reference proteome</keyword>
<sequence>MSVVCLAFPEKTQSLRYTSIHLISMPIATAPQRKRTGIAALFPVRKPSVPVVRRAGSLSVRANDDGEERDPDVFNRRQKLQLLRNQSSSQVDEDDLEILEYDLAPLPLPQEISDVLAGLSYLLTHRYPPFDPSRLSRGVVASTLNMRRCMPDVVPVASIRALLKDGTMVEREVSRLAAEGRVRVLEMRALGQGELGVCEAPYYLQQVKTRAEELEEEAARTGKEETMAAVDALRAFAEILKMNPTGFPTANFPVNGRLEEGQLRHLITQGFLALAPHSTPGAGHLPLSTSTPYTFSHPYLGLLIRHSLLGRQHIIRSITRNKAKTKAGVVLESMLKEKVGKECGFGTPPPLLSPPSTITLASMGFPLSTYSTTETTTREAESAKPPNAAEVLAAKVERIATTLLQSQSRRHHNRTTHTHTEGTSRGACCLEGYSVERFAEDLQPDDKFVQRIFELLLKETAMRARQSNTASSSVSNSGFSTPAPKPEEPLPSQLHQRPRVVAAPTQAWAYDVTPPMGSYPYESAEWEEGESEEYEFTEDEEGGEDVEGEMWSPVEVGSGVLFMLCVLTAQCSNGAYTPVVSITDILCSPVARHRRELLATPSYICSHHISYITRPITGSVTLEKPNRHTLFPSHIHTAFITHSLNAKNSFSHAFLWIFSYCATTHFPYTADCAEQADIEEARRWRGLPGAERVMMEEGGG</sequence>
<organism evidence="3 4">
    <name type="scientific">Saitoella complicata (strain BCRC 22490 / CBS 7301 / JCM 7358 / NBRC 10748 / NRRL Y-17804)</name>
    <dbReference type="NCBI Taxonomy" id="698492"/>
    <lineage>
        <taxon>Eukaryota</taxon>
        <taxon>Fungi</taxon>
        <taxon>Dikarya</taxon>
        <taxon>Ascomycota</taxon>
        <taxon>Taphrinomycotina</taxon>
        <taxon>Taphrinomycotina incertae sedis</taxon>
        <taxon>Saitoella</taxon>
    </lineage>
</organism>
<name>A0A0E9NG00_SAICN</name>
<dbReference type="PANTHER" id="PTHR15243">
    <property type="entry name" value="SERINE/THREONINE-PROTEIN KINASE 19"/>
    <property type="match status" value="1"/>
</dbReference>
<evidence type="ECO:0000313" key="3">
    <source>
        <dbReference type="EMBL" id="GAO48611.1"/>
    </source>
</evidence>
<feature type="compositionally biased region" description="Basic residues" evidence="2">
    <location>
        <begin position="408"/>
        <end position="417"/>
    </location>
</feature>
<feature type="compositionally biased region" description="Low complexity" evidence="2">
    <location>
        <begin position="467"/>
        <end position="481"/>
    </location>
</feature>
<feature type="region of interest" description="Disordered" evidence="2">
    <location>
        <begin position="406"/>
        <end position="425"/>
    </location>
</feature>
<protein>
    <submittedName>
        <fullName evidence="3">Uncharacterized protein</fullName>
    </submittedName>
</protein>
<dbReference type="PANTHER" id="PTHR15243:SF0">
    <property type="entry name" value="SERINE_THREONINE-PROTEIN KINASE 19"/>
    <property type="match status" value="1"/>
</dbReference>
<feature type="region of interest" description="Disordered" evidence="2">
    <location>
        <begin position="466"/>
        <end position="498"/>
    </location>
</feature>
<comment type="similarity">
    <text evidence="1">Belongs to the STK19 family.</text>
</comment>
<proteinExistence type="inferred from homology"/>
<evidence type="ECO:0000313" key="4">
    <source>
        <dbReference type="Proteomes" id="UP000033140"/>
    </source>
</evidence>
<dbReference type="Pfam" id="PF10494">
    <property type="entry name" value="Stk19"/>
    <property type="match status" value="1"/>
</dbReference>
<dbReference type="GO" id="GO:0046579">
    <property type="term" value="P:positive regulation of Ras protein signal transduction"/>
    <property type="evidence" value="ECO:0007669"/>
    <property type="project" value="TreeGrafter"/>
</dbReference>